<keyword evidence="5 6" id="KW-0408">Iron</keyword>
<evidence type="ECO:0000256" key="2">
    <source>
        <dbReference type="ARBA" id="ARBA00022617"/>
    </source>
</evidence>
<dbReference type="STRING" id="1548547.BA177_05260"/>
<evidence type="ECO:0000256" key="6">
    <source>
        <dbReference type="PROSITE-ProRule" id="PRU00433"/>
    </source>
</evidence>
<evidence type="ECO:0000313" key="8">
    <source>
        <dbReference type="EMBL" id="ANO50695.1"/>
    </source>
</evidence>
<dbReference type="PROSITE" id="PS51007">
    <property type="entry name" value="CYTC"/>
    <property type="match status" value="2"/>
</dbReference>
<dbReference type="KEGG" id="woc:BA177_05260"/>
<protein>
    <recommendedName>
        <fullName evidence="7">Cytochrome c domain-containing protein</fullName>
    </recommendedName>
</protein>
<dbReference type="Proteomes" id="UP000092695">
    <property type="component" value="Chromosome"/>
</dbReference>
<reference evidence="8 9" key="1">
    <citation type="submission" date="2016-06" db="EMBL/GenBank/DDBJ databases">
        <title>Complete genome sequence of a deep-branching marine Gamma Proteobacterium Woeseia oceani type strain XK5.</title>
        <authorList>
            <person name="Mu D."/>
            <person name="Du Z."/>
        </authorList>
    </citation>
    <scope>NUCLEOTIDE SEQUENCE [LARGE SCALE GENOMIC DNA]</scope>
    <source>
        <strain evidence="8 9">XK5</strain>
    </source>
</reference>
<evidence type="ECO:0000256" key="1">
    <source>
        <dbReference type="ARBA" id="ARBA00022448"/>
    </source>
</evidence>
<organism evidence="8 9">
    <name type="scientific">Woeseia oceani</name>
    <dbReference type="NCBI Taxonomy" id="1548547"/>
    <lineage>
        <taxon>Bacteria</taxon>
        <taxon>Pseudomonadati</taxon>
        <taxon>Pseudomonadota</taxon>
        <taxon>Gammaproteobacteria</taxon>
        <taxon>Woeseiales</taxon>
        <taxon>Woeseiaceae</taxon>
        <taxon>Woeseia</taxon>
    </lineage>
</organism>
<evidence type="ECO:0000256" key="4">
    <source>
        <dbReference type="ARBA" id="ARBA00022982"/>
    </source>
</evidence>
<dbReference type="GO" id="GO:0020037">
    <property type="term" value="F:heme binding"/>
    <property type="evidence" value="ECO:0007669"/>
    <property type="project" value="InterPro"/>
</dbReference>
<dbReference type="InterPro" id="IPR051811">
    <property type="entry name" value="Cytochrome_c550/c551-like"/>
</dbReference>
<proteinExistence type="predicted"/>
<dbReference type="EMBL" id="CP016268">
    <property type="protein sequence ID" value="ANO50695.1"/>
    <property type="molecule type" value="Genomic_DNA"/>
</dbReference>
<dbReference type="SUPFAM" id="SSF46626">
    <property type="entry name" value="Cytochrome c"/>
    <property type="match status" value="2"/>
</dbReference>
<evidence type="ECO:0000313" key="9">
    <source>
        <dbReference type="Proteomes" id="UP000092695"/>
    </source>
</evidence>
<dbReference type="InterPro" id="IPR036909">
    <property type="entry name" value="Cyt_c-like_dom_sf"/>
</dbReference>
<accession>A0A193LDT8</accession>
<dbReference type="PANTHER" id="PTHR37823">
    <property type="entry name" value="CYTOCHROME C-553-LIKE"/>
    <property type="match status" value="1"/>
</dbReference>
<dbReference type="Pfam" id="PF00034">
    <property type="entry name" value="Cytochrom_C"/>
    <property type="match status" value="1"/>
</dbReference>
<dbReference type="Pfam" id="PF13442">
    <property type="entry name" value="Cytochrome_CBB3"/>
    <property type="match status" value="1"/>
</dbReference>
<feature type="domain" description="Cytochrome c" evidence="7">
    <location>
        <begin position="172"/>
        <end position="263"/>
    </location>
</feature>
<dbReference type="InterPro" id="IPR009056">
    <property type="entry name" value="Cyt_c-like_dom"/>
</dbReference>
<keyword evidence="3 6" id="KW-0479">Metal-binding</keyword>
<dbReference type="GO" id="GO:0009055">
    <property type="term" value="F:electron transfer activity"/>
    <property type="evidence" value="ECO:0007669"/>
    <property type="project" value="InterPro"/>
</dbReference>
<dbReference type="PANTHER" id="PTHR37823:SF1">
    <property type="entry name" value="CYTOCHROME C-553-LIKE"/>
    <property type="match status" value="1"/>
</dbReference>
<keyword evidence="1" id="KW-0813">Transport</keyword>
<keyword evidence="4" id="KW-0249">Electron transport</keyword>
<dbReference type="GO" id="GO:0046872">
    <property type="term" value="F:metal ion binding"/>
    <property type="evidence" value="ECO:0007669"/>
    <property type="project" value="UniProtKB-KW"/>
</dbReference>
<evidence type="ECO:0000259" key="7">
    <source>
        <dbReference type="PROSITE" id="PS51007"/>
    </source>
</evidence>
<keyword evidence="9" id="KW-1185">Reference proteome</keyword>
<dbReference type="Gene3D" id="1.10.760.10">
    <property type="entry name" value="Cytochrome c-like domain"/>
    <property type="match status" value="2"/>
</dbReference>
<dbReference type="AlphaFoldDB" id="A0A193LDT8"/>
<keyword evidence="2 6" id="KW-0349">Heme</keyword>
<sequence length="278" mass="30577">MAGGVYLASEWRLRNVELPDPFVATIPTDAASIEHGRHVARIRGCFGCHGQSLEGRVYTDQWPWVELAVAPNLAAYAQEHSPATLEAAIRHGIGVDGRALWSMPSYNWTNLSDSDLVALIAFLRSAEVQPSSHPKPKLGWSARWEIASGSVMHMADWVSLVPPLQYQDHPLPAMRLGEYLAMTMCNECHGLDLRGAVAPDGRAPDLAILAAYSEADFRTLLATGTAIGGRDNLNLMSMVARDRFPDLTDEEISSLYFFLNTLGVQPVAEDVPWRPKNE</sequence>
<feature type="domain" description="Cytochrome c" evidence="7">
    <location>
        <begin position="31"/>
        <end position="127"/>
    </location>
</feature>
<evidence type="ECO:0000256" key="3">
    <source>
        <dbReference type="ARBA" id="ARBA00022723"/>
    </source>
</evidence>
<evidence type="ECO:0000256" key="5">
    <source>
        <dbReference type="ARBA" id="ARBA00023004"/>
    </source>
</evidence>
<gene>
    <name evidence="8" type="ORF">BA177_05260</name>
</gene>
<name>A0A193LDT8_9GAMM</name>